<dbReference type="GO" id="GO:0016787">
    <property type="term" value="F:hydrolase activity"/>
    <property type="evidence" value="ECO:0007669"/>
    <property type="project" value="UniProtKB-KW"/>
</dbReference>
<protein>
    <submittedName>
        <fullName evidence="3">Alpha/beta hydrolase family protein</fullName>
    </submittedName>
</protein>
<dbReference type="SUPFAM" id="SSF53474">
    <property type="entry name" value="alpha/beta-Hydrolases"/>
    <property type="match status" value="1"/>
</dbReference>
<dbReference type="InterPro" id="IPR013094">
    <property type="entry name" value="AB_hydrolase_3"/>
</dbReference>
<dbReference type="OrthoDB" id="9771666at2"/>
<name>A0A1I1FVN3_9RHOB</name>
<keyword evidence="1 3" id="KW-0378">Hydrolase</keyword>
<reference evidence="3 4" key="1">
    <citation type="submission" date="2016-10" db="EMBL/GenBank/DDBJ databases">
        <authorList>
            <person name="de Groot N.N."/>
        </authorList>
    </citation>
    <scope>NUCLEOTIDE SEQUENCE [LARGE SCALE GENOMIC DNA]</scope>
    <source>
        <strain evidence="3 4">DSM 19548</strain>
    </source>
</reference>
<dbReference type="PANTHER" id="PTHR48081:SF33">
    <property type="entry name" value="KYNURENINE FORMAMIDASE"/>
    <property type="match status" value="1"/>
</dbReference>
<dbReference type="Gene3D" id="3.40.50.1820">
    <property type="entry name" value="alpha/beta hydrolase"/>
    <property type="match status" value="1"/>
</dbReference>
<accession>A0A1I1FVN3</accession>
<dbReference type="Pfam" id="PF07859">
    <property type="entry name" value="Abhydrolase_3"/>
    <property type="match status" value="1"/>
</dbReference>
<keyword evidence="4" id="KW-1185">Reference proteome</keyword>
<dbReference type="STRING" id="441112.SAMN04488094_102303"/>
<feature type="domain" description="Alpha/beta hydrolase fold-3" evidence="2">
    <location>
        <begin position="82"/>
        <end position="189"/>
    </location>
</feature>
<dbReference type="Proteomes" id="UP000198728">
    <property type="component" value="Unassembled WGS sequence"/>
</dbReference>
<dbReference type="InterPro" id="IPR050300">
    <property type="entry name" value="GDXG_lipolytic_enzyme"/>
</dbReference>
<evidence type="ECO:0000313" key="4">
    <source>
        <dbReference type="Proteomes" id="UP000198728"/>
    </source>
</evidence>
<dbReference type="RefSeq" id="WP_093359666.1">
    <property type="nucleotide sequence ID" value="NZ_FOLG01000002.1"/>
</dbReference>
<evidence type="ECO:0000259" key="2">
    <source>
        <dbReference type="Pfam" id="PF07859"/>
    </source>
</evidence>
<organism evidence="3 4">
    <name type="scientific">Tropicimonas isoalkanivorans</name>
    <dbReference type="NCBI Taxonomy" id="441112"/>
    <lineage>
        <taxon>Bacteria</taxon>
        <taxon>Pseudomonadati</taxon>
        <taxon>Pseudomonadota</taxon>
        <taxon>Alphaproteobacteria</taxon>
        <taxon>Rhodobacterales</taxon>
        <taxon>Roseobacteraceae</taxon>
        <taxon>Tropicimonas</taxon>
    </lineage>
</organism>
<sequence>MLNWTPDEPAKGPAVIDPTSYDNADFIPDGESYFDRWPAAAEAFRQHHPEAQQRLDRPYGPGEREKYDLFLPERASPPEGLFVFLHGGFWRMSGRKDWSHLATGVLAHGWAVAIPSYPLAPHVHIAEITRAVARALPVLAAEAAGPIVLSGHSAGGHLALRMVCPDVTLPPDVRSRIRGILAISPLADLNPLLMLPMNEHLQIDAVEAERESPILHPEPDCGVQVEVGGAERPSFIDQAIRLADAWQRSDLTITPGKHHFDILDALESPDSAMVRKALALAAG</sequence>
<dbReference type="AlphaFoldDB" id="A0A1I1FVN3"/>
<evidence type="ECO:0000313" key="3">
    <source>
        <dbReference type="EMBL" id="SFC03341.1"/>
    </source>
</evidence>
<evidence type="ECO:0000256" key="1">
    <source>
        <dbReference type="ARBA" id="ARBA00022801"/>
    </source>
</evidence>
<proteinExistence type="predicted"/>
<dbReference type="PANTHER" id="PTHR48081">
    <property type="entry name" value="AB HYDROLASE SUPERFAMILY PROTEIN C4A8.06C"/>
    <property type="match status" value="1"/>
</dbReference>
<gene>
    <name evidence="3" type="ORF">SAMN04488094_102303</name>
</gene>
<dbReference type="InterPro" id="IPR029058">
    <property type="entry name" value="AB_hydrolase_fold"/>
</dbReference>
<dbReference type="EMBL" id="FOLG01000002">
    <property type="protein sequence ID" value="SFC03341.1"/>
    <property type="molecule type" value="Genomic_DNA"/>
</dbReference>